<name>A0A0D2G298_9EURO</name>
<dbReference type="Proteomes" id="UP000054266">
    <property type="component" value="Unassembled WGS sequence"/>
</dbReference>
<dbReference type="HOGENOM" id="CLU_109441_0_0_1"/>
<evidence type="ECO:0000313" key="5">
    <source>
        <dbReference type="Proteomes" id="UP000054266"/>
    </source>
</evidence>
<keyword evidence="2" id="KW-0378">Hydrolase</keyword>
<proteinExistence type="predicted"/>
<dbReference type="PROSITE" id="PS00141">
    <property type="entry name" value="ASP_PROTEASE"/>
    <property type="match status" value="1"/>
</dbReference>
<evidence type="ECO:0000313" key="4">
    <source>
        <dbReference type="EMBL" id="KIW66234.1"/>
    </source>
</evidence>
<dbReference type="CDD" id="cd00303">
    <property type="entry name" value="retropepsin_like"/>
    <property type="match status" value="1"/>
</dbReference>
<dbReference type="Gene3D" id="2.40.70.10">
    <property type="entry name" value="Acid Proteases"/>
    <property type="match status" value="1"/>
</dbReference>
<dbReference type="Pfam" id="PF13650">
    <property type="entry name" value="Asp_protease_2"/>
    <property type="match status" value="1"/>
</dbReference>
<dbReference type="GO" id="GO:0006508">
    <property type="term" value="P:proteolysis"/>
    <property type="evidence" value="ECO:0007669"/>
    <property type="project" value="InterPro"/>
</dbReference>
<evidence type="ECO:0000259" key="3">
    <source>
        <dbReference type="PROSITE" id="PS50175"/>
    </source>
</evidence>
<sequence length="146" mass="16625">MDGSRKPLNIFASLMFIHLRPDSPYKTPPVPSSTTPRRVLLDTGADFNLISHGAHSELDLSKQPYHGRVRSIGGFTDLKSAVILQWHFRSYTSESSQPPNLYHASFYVLPPESDAKFDCILGRPWIEDHWAEFVALVELNRKRDFA</sequence>
<evidence type="ECO:0000256" key="2">
    <source>
        <dbReference type="ARBA" id="ARBA00022801"/>
    </source>
</evidence>
<organism evidence="4 5">
    <name type="scientific">Phialophora macrospora</name>
    <dbReference type="NCBI Taxonomy" id="1851006"/>
    <lineage>
        <taxon>Eukaryota</taxon>
        <taxon>Fungi</taxon>
        <taxon>Dikarya</taxon>
        <taxon>Ascomycota</taxon>
        <taxon>Pezizomycotina</taxon>
        <taxon>Eurotiomycetes</taxon>
        <taxon>Chaetothyriomycetidae</taxon>
        <taxon>Chaetothyriales</taxon>
        <taxon>Herpotrichiellaceae</taxon>
        <taxon>Phialophora</taxon>
    </lineage>
</organism>
<dbReference type="SUPFAM" id="SSF50630">
    <property type="entry name" value="Acid proteases"/>
    <property type="match status" value="1"/>
</dbReference>
<dbReference type="EMBL" id="KN846960">
    <property type="protein sequence ID" value="KIW66234.1"/>
    <property type="molecule type" value="Genomic_DNA"/>
</dbReference>
<evidence type="ECO:0000256" key="1">
    <source>
        <dbReference type="ARBA" id="ARBA00022750"/>
    </source>
</evidence>
<dbReference type="InterPro" id="IPR001969">
    <property type="entry name" value="Aspartic_peptidase_AS"/>
</dbReference>
<dbReference type="InterPro" id="IPR021109">
    <property type="entry name" value="Peptidase_aspartic_dom_sf"/>
</dbReference>
<dbReference type="GO" id="GO:0004190">
    <property type="term" value="F:aspartic-type endopeptidase activity"/>
    <property type="evidence" value="ECO:0007669"/>
    <property type="project" value="UniProtKB-KW"/>
</dbReference>
<dbReference type="PROSITE" id="PS50175">
    <property type="entry name" value="ASP_PROT_RETROV"/>
    <property type="match status" value="1"/>
</dbReference>
<keyword evidence="1" id="KW-0645">Protease</keyword>
<keyword evidence="1" id="KW-0064">Aspartyl protease</keyword>
<keyword evidence="5" id="KW-1185">Reference proteome</keyword>
<feature type="domain" description="Peptidase A2" evidence="3">
    <location>
        <begin position="37"/>
        <end position="125"/>
    </location>
</feature>
<protein>
    <recommendedName>
        <fullName evidence="3">Peptidase A2 domain-containing protein</fullName>
    </recommendedName>
</protein>
<dbReference type="AlphaFoldDB" id="A0A0D2G298"/>
<accession>A0A0D2G298</accession>
<dbReference type="InterPro" id="IPR001995">
    <property type="entry name" value="Peptidase_A2_cat"/>
</dbReference>
<reference evidence="4 5" key="1">
    <citation type="submission" date="2015-01" db="EMBL/GenBank/DDBJ databases">
        <title>The Genome Sequence of Capronia semiimmersa CBS27337.</title>
        <authorList>
            <consortium name="The Broad Institute Genomics Platform"/>
            <person name="Cuomo C."/>
            <person name="de Hoog S."/>
            <person name="Gorbushina A."/>
            <person name="Stielow B."/>
            <person name="Teixiera M."/>
            <person name="Abouelleil A."/>
            <person name="Chapman S.B."/>
            <person name="Priest M."/>
            <person name="Young S.K."/>
            <person name="Wortman J."/>
            <person name="Nusbaum C."/>
            <person name="Birren B."/>
        </authorList>
    </citation>
    <scope>NUCLEOTIDE SEQUENCE [LARGE SCALE GENOMIC DNA]</scope>
    <source>
        <strain evidence="4 5">CBS 27337</strain>
    </source>
</reference>
<gene>
    <name evidence="4" type="ORF">PV04_08434</name>
</gene>